<evidence type="ECO:0000256" key="2">
    <source>
        <dbReference type="ARBA" id="ARBA00022676"/>
    </source>
</evidence>
<dbReference type="Gene3D" id="3.90.550.10">
    <property type="entry name" value="Spore Coat Polysaccharide Biosynthesis Protein SpsA, Chain A"/>
    <property type="match status" value="1"/>
</dbReference>
<organism evidence="10">
    <name type="scientific">marine metagenome</name>
    <dbReference type="NCBI Taxonomy" id="408172"/>
    <lineage>
        <taxon>unclassified sequences</taxon>
        <taxon>metagenomes</taxon>
        <taxon>ecological metagenomes</taxon>
    </lineage>
</organism>
<gene>
    <name evidence="10" type="ORF">METZ01_LOCUS33024</name>
</gene>
<name>A0A381QM91_9ZZZZ</name>
<evidence type="ECO:0000256" key="5">
    <source>
        <dbReference type="ARBA" id="ARBA00022985"/>
    </source>
</evidence>
<dbReference type="InterPro" id="IPR050256">
    <property type="entry name" value="Glycosyltransferase_2"/>
</dbReference>
<keyword evidence="3" id="KW-0808">Transferase</keyword>
<keyword evidence="2" id="KW-0328">Glycosyltransferase</keyword>
<keyword evidence="7 8" id="KW-0472">Membrane</keyword>
<sequence length="323" mass="37145">MKNIDLSIVIPVYNEEESLELLYNSIINNLKNTNLNFEIIFIDDGSSDNSWNVIKTISKKKTNLSSIKFRKNYGKSDALDAGFKASNGTYVLTMDADLQDDPNEIYPLFKMINQDNYDLVSGWKKKRNDPLSKTIPSKFFNLVTRIFSGIKLNDFNCGIKIYKKELVNSINLYGEMHRYIPLIANWNGYDKIGEKVVNHNKRKFGKTKFGMERYIRGFLDLISVSFVYKFRKRPMHFFGSLGVISFLIGLISVGWIIYEKLSKISNNIPLDQIRPVTDQPFFYIALVTIIVGVQLFLVGFISELIISINSDKNGYIIEDSDIK</sequence>
<proteinExistence type="predicted"/>
<evidence type="ECO:0000259" key="9">
    <source>
        <dbReference type="Pfam" id="PF00535"/>
    </source>
</evidence>
<keyword evidence="6 8" id="KW-1133">Transmembrane helix</keyword>
<dbReference type="Pfam" id="PF00535">
    <property type="entry name" value="Glycos_transf_2"/>
    <property type="match status" value="1"/>
</dbReference>
<keyword evidence="4 8" id="KW-0812">Transmembrane</keyword>
<keyword evidence="1" id="KW-1003">Cell membrane</keyword>
<dbReference type="InterPro" id="IPR001173">
    <property type="entry name" value="Glyco_trans_2-like"/>
</dbReference>
<dbReference type="CDD" id="cd04187">
    <property type="entry name" value="DPM1_like_bac"/>
    <property type="match status" value="1"/>
</dbReference>
<feature type="domain" description="Glycosyltransferase 2-like" evidence="9">
    <location>
        <begin position="7"/>
        <end position="165"/>
    </location>
</feature>
<evidence type="ECO:0000256" key="8">
    <source>
        <dbReference type="SAM" id="Phobius"/>
    </source>
</evidence>
<evidence type="ECO:0000313" key="10">
    <source>
        <dbReference type="EMBL" id="SUZ80170.1"/>
    </source>
</evidence>
<dbReference type="PANTHER" id="PTHR48090">
    <property type="entry name" value="UNDECAPRENYL-PHOSPHATE 4-DEOXY-4-FORMAMIDO-L-ARABINOSE TRANSFERASE-RELATED"/>
    <property type="match status" value="1"/>
</dbReference>
<dbReference type="InterPro" id="IPR029044">
    <property type="entry name" value="Nucleotide-diphossugar_trans"/>
</dbReference>
<dbReference type="GO" id="GO:0099621">
    <property type="term" value="F:undecaprenyl-phosphate 4-deoxy-4-formamido-L-arabinose transferase activity"/>
    <property type="evidence" value="ECO:0007669"/>
    <property type="project" value="TreeGrafter"/>
</dbReference>
<evidence type="ECO:0000256" key="1">
    <source>
        <dbReference type="ARBA" id="ARBA00022475"/>
    </source>
</evidence>
<evidence type="ECO:0000256" key="3">
    <source>
        <dbReference type="ARBA" id="ARBA00022679"/>
    </source>
</evidence>
<dbReference type="GO" id="GO:0005886">
    <property type="term" value="C:plasma membrane"/>
    <property type="evidence" value="ECO:0007669"/>
    <property type="project" value="TreeGrafter"/>
</dbReference>
<accession>A0A381QM91</accession>
<dbReference type="GO" id="GO:0009103">
    <property type="term" value="P:lipopolysaccharide biosynthetic process"/>
    <property type="evidence" value="ECO:0007669"/>
    <property type="project" value="UniProtKB-KW"/>
</dbReference>
<evidence type="ECO:0000256" key="4">
    <source>
        <dbReference type="ARBA" id="ARBA00022692"/>
    </source>
</evidence>
<dbReference type="SUPFAM" id="SSF53448">
    <property type="entry name" value="Nucleotide-diphospho-sugar transferases"/>
    <property type="match status" value="1"/>
</dbReference>
<protein>
    <recommendedName>
        <fullName evidence="9">Glycosyltransferase 2-like domain-containing protein</fullName>
    </recommendedName>
</protein>
<dbReference type="EMBL" id="UINC01001416">
    <property type="protein sequence ID" value="SUZ80170.1"/>
    <property type="molecule type" value="Genomic_DNA"/>
</dbReference>
<dbReference type="PANTHER" id="PTHR48090:SF3">
    <property type="entry name" value="UNDECAPRENYL-PHOSPHATE 4-DEOXY-4-FORMAMIDO-L-ARABINOSE TRANSFERASE"/>
    <property type="match status" value="1"/>
</dbReference>
<feature type="transmembrane region" description="Helical" evidence="8">
    <location>
        <begin position="237"/>
        <end position="258"/>
    </location>
</feature>
<keyword evidence="5" id="KW-0448">Lipopolysaccharide biosynthesis</keyword>
<dbReference type="AlphaFoldDB" id="A0A381QM91"/>
<reference evidence="10" key="1">
    <citation type="submission" date="2018-05" db="EMBL/GenBank/DDBJ databases">
        <authorList>
            <person name="Lanie J.A."/>
            <person name="Ng W.-L."/>
            <person name="Kazmierczak K.M."/>
            <person name="Andrzejewski T.M."/>
            <person name="Davidsen T.M."/>
            <person name="Wayne K.J."/>
            <person name="Tettelin H."/>
            <person name="Glass J.I."/>
            <person name="Rusch D."/>
            <person name="Podicherti R."/>
            <person name="Tsui H.-C.T."/>
            <person name="Winkler M.E."/>
        </authorList>
    </citation>
    <scope>NUCLEOTIDE SEQUENCE</scope>
</reference>
<feature type="transmembrane region" description="Helical" evidence="8">
    <location>
        <begin position="281"/>
        <end position="306"/>
    </location>
</feature>
<evidence type="ECO:0000256" key="6">
    <source>
        <dbReference type="ARBA" id="ARBA00022989"/>
    </source>
</evidence>
<evidence type="ECO:0000256" key="7">
    <source>
        <dbReference type="ARBA" id="ARBA00023136"/>
    </source>
</evidence>